<evidence type="ECO:0000313" key="8">
    <source>
        <dbReference type="Proteomes" id="UP000289886"/>
    </source>
</evidence>
<feature type="transmembrane region" description="Helical" evidence="6">
    <location>
        <begin position="466"/>
        <end position="489"/>
    </location>
</feature>
<organism evidence="7 8">
    <name type="scientific">Acipenser ruthenus</name>
    <name type="common">Sterlet sturgeon</name>
    <dbReference type="NCBI Taxonomy" id="7906"/>
    <lineage>
        <taxon>Eukaryota</taxon>
        <taxon>Metazoa</taxon>
        <taxon>Chordata</taxon>
        <taxon>Craniata</taxon>
        <taxon>Vertebrata</taxon>
        <taxon>Euteleostomi</taxon>
        <taxon>Actinopterygii</taxon>
        <taxon>Chondrostei</taxon>
        <taxon>Acipenseriformes</taxon>
        <taxon>Acipenseridae</taxon>
        <taxon>Acipenser</taxon>
    </lineage>
</organism>
<name>A0A444UK34_ACIRT</name>
<keyword evidence="8" id="KW-1185">Reference proteome</keyword>
<keyword evidence="3 6" id="KW-0812">Transmembrane</keyword>
<proteinExistence type="inferred from homology"/>
<keyword evidence="5 6" id="KW-0472">Membrane</keyword>
<sequence length="700" mass="77719">MRQLNEEKKQFAHLMKKKLAPTSRLLLHAPSGSSTVFTADRIIRTALSTNTSFTVSDSRKSTAKSSDCRQSSAKHLTPELHPTFRPDIQSGDNSLDAKTRKLKIPCLCSSATCLLCRCCPNSKNSTVTRLIYAFILLLGTMVSCIMLAPGIEQQLKKIPGFCEGGRGTQIPTVDGFVNCDVFVGYKAVYRMCFGLAISFFAFSLLMLNVKNSRDPRAAIHNGFWFFKIAAIIAVTVGAFYIPEGPFTRAWFVIGTCGAFCFILIQLVLLVDFAHSWNESWVDKMEEGNSRCWYAGTVSGASHSEMPARDVTDSPNRKDKSIKIPCLCSSATCLLCRCCPNSKNSTVTRLIYAFILLLGTMVSCIMLAPGIEQQLKKIPGFCEGGRGTQIPTVDGFVNCDVFVGYKAVYRMCFGLAISFFAFSLLMLNVKNSRDPRAAIHNGFWFFKIAAIIAVTVGAFYIPEGPFTRAWFVIGTFGAFCFILIQLVFLVDFAHSWNESWVDKMEEGNSRCWYAALLSATGLNYVLSIVAIVLFYVFYTKPEGCIENKFFISFNMLFCIAASITSVLPKVQEAQPRSGLLQSSIITLYTMYLTWSAMTNEPDRSCNPSLLSIIEQIAAPTVVPANRTVVITGDETPAPHQSLQWWDAQSIVGLVIFILCILFSRKGLMMANIPLKILGSFMMLTAFIRIGNPSWKNKNQFF</sequence>
<feature type="transmembrane region" description="Helical" evidence="6">
    <location>
        <begin position="406"/>
        <end position="428"/>
    </location>
</feature>
<accession>A0A444UK34</accession>
<protein>
    <submittedName>
        <fullName evidence="7">Serine incorporator 1</fullName>
    </submittedName>
</protein>
<feature type="transmembrane region" description="Helical" evidence="6">
    <location>
        <begin position="221"/>
        <end position="241"/>
    </location>
</feature>
<feature type="transmembrane region" description="Helical" evidence="6">
    <location>
        <begin position="349"/>
        <end position="370"/>
    </location>
</feature>
<dbReference type="Pfam" id="PF03348">
    <property type="entry name" value="Serinc"/>
    <property type="match status" value="2"/>
</dbReference>
<comment type="subcellular location">
    <subcellularLocation>
        <location evidence="1">Membrane</location>
        <topology evidence="1">Multi-pass membrane protein</topology>
    </subcellularLocation>
</comment>
<feature type="transmembrane region" description="Helical" evidence="6">
    <location>
        <begin position="130"/>
        <end position="151"/>
    </location>
</feature>
<evidence type="ECO:0000256" key="5">
    <source>
        <dbReference type="ARBA" id="ARBA00023136"/>
    </source>
</evidence>
<feature type="transmembrane region" description="Helical" evidence="6">
    <location>
        <begin position="578"/>
        <end position="596"/>
    </location>
</feature>
<feature type="transmembrane region" description="Helical" evidence="6">
    <location>
        <begin position="187"/>
        <end position="209"/>
    </location>
</feature>
<feature type="transmembrane region" description="Helical" evidence="6">
    <location>
        <begin position="247"/>
        <end position="270"/>
    </location>
</feature>
<dbReference type="PANTHER" id="PTHR10383:SF51">
    <property type="entry name" value="SERINE INCORPORATOR 3"/>
    <property type="match status" value="1"/>
</dbReference>
<feature type="transmembrane region" description="Helical" evidence="6">
    <location>
        <begin position="548"/>
        <end position="566"/>
    </location>
</feature>
<reference evidence="7 8" key="1">
    <citation type="submission" date="2019-01" db="EMBL/GenBank/DDBJ databases">
        <title>Draft Genome and Complete Hox-Cluster Characterization of the Sterlet Sturgeon (Acipenser ruthenus).</title>
        <authorList>
            <person name="Wei Q."/>
        </authorList>
    </citation>
    <scope>NUCLEOTIDE SEQUENCE [LARGE SCALE GENOMIC DNA]</scope>
    <source>
        <strain evidence="7">WHYD16114868_AA</strain>
        <tissue evidence="7">Blood</tissue>
    </source>
</reference>
<evidence type="ECO:0000256" key="1">
    <source>
        <dbReference type="ARBA" id="ARBA00004141"/>
    </source>
</evidence>
<dbReference type="PANTHER" id="PTHR10383">
    <property type="entry name" value="SERINE INCORPORATOR"/>
    <property type="match status" value="1"/>
</dbReference>
<dbReference type="InterPro" id="IPR005016">
    <property type="entry name" value="TDE1/TMS"/>
</dbReference>
<evidence type="ECO:0000256" key="3">
    <source>
        <dbReference type="ARBA" id="ARBA00022692"/>
    </source>
</evidence>
<dbReference type="EMBL" id="SCEB01214397">
    <property type="protein sequence ID" value="RXM35552.1"/>
    <property type="molecule type" value="Genomic_DNA"/>
</dbReference>
<dbReference type="AlphaFoldDB" id="A0A444UK34"/>
<evidence type="ECO:0000256" key="4">
    <source>
        <dbReference type="ARBA" id="ARBA00022989"/>
    </source>
</evidence>
<evidence type="ECO:0000256" key="2">
    <source>
        <dbReference type="ARBA" id="ARBA00006665"/>
    </source>
</evidence>
<dbReference type="Proteomes" id="UP000289886">
    <property type="component" value="Unassembled WGS sequence"/>
</dbReference>
<feature type="transmembrane region" description="Helical" evidence="6">
    <location>
        <begin position="641"/>
        <end position="661"/>
    </location>
</feature>
<comment type="similarity">
    <text evidence="2">Belongs to the TDE1 family.</text>
</comment>
<dbReference type="GO" id="GO:0016020">
    <property type="term" value="C:membrane"/>
    <property type="evidence" value="ECO:0007669"/>
    <property type="project" value="UniProtKB-SubCell"/>
</dbReference>
<feature type="transmembrane region" description="Helical" evidence="6">
    <location>
        <begin position="510"/>
        <end position="536"/>
    </location>
</feature>
<keyword evidence="4 6" id="KW-1133">Transmembrane helix</keyword>
<evidence type="ECO:0000313" key="7">
    <source>
        <dbReference type="EMBL" id="RXM35552.1"/>
    </source>
</evidence>
<evidence type="ECO:0000256" key="6">
    <source>
        <dbReference type="SAM" id="Phobius"/>
    </source>
</evidence>
<comment type="caution">
    <text evidence="7">The sequence shown here is derived from an EMBL/GenBank/DDBJ whole genome shotgun (WGS) entry which is preliminary data.</text>
</comment>
<gene>
    <name evidence="7" type="ORF">EOD39_12821</name>
</gene>
<feature type="transmembrane region" description="Helical" evidence="6">
    <location>
        <begin position="673"/>
        <end position="690"/>
    </location>
</feature>
<feature type="transmembrane region" description="Helical" evidence="6">
    <location>
        <begin position="440"/>
        <end position="460"/>
    </location>
</feature>